<evidence type="ECO:0000313" key="4">
    <source>
        <dbReference type="Proteomes" id="UP000053958"/>
    </source>
</evidence>
<evidence type="ECO:0000256" key="1">
    <source>
        <dbReference type="SAM" id="MobiDB-lite"/>
    </source>
</evidence>
<dbReference type="OrthoDB" id="5401779at2759"/>
<keyword evidence="2" id="KW-1133">Transmembrane helix</keyword>
<keyword evidence="4" id="KW-1185">Reference proteome</keyword>
<dbReference type="RefSeq" id="XP_013331183.1">
    <property type="nucleotide sequence ID" value="XM_013475729.1"/>
</dbReference>
<evidence type="ECO:0000313" key="3">
    <source>
        <dbReference type="EMBL" id="KKA24571.1"/>
    </source>
</evidence>
<feature type="transmembrane region" description="Helical" evidence="2">
    <location>
        <begin position="55"/>
        <end position="73"/>
    </location>
</feature>
<organism evidence="3 4">
    <name type="scientific">Rasamsonia emersonii (strain ATCC 16479 / CBS 393.64 / IMI 116815)</name>
    <dbReference type="NCBI Taxonomy" id="1408163"/>
    <lineage>
        <taxon>Eukaryota</taxon>
        <taxon>Fungi</taxon>
        <taxon>Dikarya</taxon>
        <taxon>Ascomycota</taxon>
        <taxon>Pezizomycotina</taxon>
        <taxon>Eurotiomycetes</taxon>
        <taxon>Eurotiomycetidae</taxon>
        <taxon>Eurotiales</taxon>
        <taxon>Trichocomaceae</taxon>
        <taxon>Rasamsonia</taxon>
    </lineage>
</organism>
<reference evidence="3 4" key="1">
    <citation type="submission" date="2015-04" db="EMBL/GenBank/DDBJ databases">
        <authorList>
            <person name="Heijne W.H."/>
            <person name="Fedorova N.D."/>
            <person name="Nierman W.C."/>
            <person name="Vollebregt A.W."/>
            <person name="Zhao Z."/>
            <person name="Wu L."/>
            <person name="Kumar M."/>
            <person name="Stam H."/>
            <person name="van den Berg M.A."/>
            <person name="Pel H.J."/>
        </authorList>
    </citation>
    <scope>NUCLEOTIDE SEQUENCE [LARGE SCALE GENOMIC DNA]</scope>
    <source>
        <strain evidence="3 4">CBS 393.64</strain>
    </source>
</reference>
<proteinExistence type="predicted"/>
<name>A0A0F4Z3A5_RASE3</name>
<keyword evidence="2" id="KW-0472">Membrane</keyword>
<dbReference type="Proteomes" id="UP000053958">
    <property type="component" value="Unassembled WGS sequence"/>
</dbReference>
<dbReference type="AlphaFoldDB" id="A0A0F4Z3A5"/>
<feature type="transmembrane region" description="Helical" evidence="2">
    <location>
        <begin position="22"/>
        <end position="43"/>
    </location>
</feature>
<sequence length="292" mass="32884">MPPPPGVVPDFSLTRTTVQQKFIVVYSVTLAIAIVLLALRLYTRGAIVHSYGWDDWAVVSSAVFSIAFFALCVEASRPHRRDLLLGTDDDQILHSAALPPTQSRTQFPHLRLHHHFHRHRIHPRNHPRRRRGLQSRQHREHALHQQSGAVAGDPEHCHGYPDADAANSAAVVAAIADSAEDWCGADFHVRICGGDYKYHPHHICHEHPAQVRLYLVRSHGLRVVCNRNELRHHLQLPSRPQAVRAPRLPHPDPVLAPERRGIGPLPIVVEEGRWVVSAVEQGPQSQQCWQTC</sequence>
<feature type="region of interest" description="Disordered" evidence="1">
    <location>
        <begin position="118"/>
        <end position="153"/>
    </location>
</feature>
<accession>A0A0F4Z3A5</accession>
<feature type="compositionally biased region" description="Basic residues" evidence="1">
    <location>
        <begin position="118"/>
        <end position="141"/>
    </location>
</feature>
<dbReference type="GeneID" id="25313756"/>
<evidence type="ECO:0000256" key="2">
    <source>
        <dbReference type="SAM" id="Phobius"/>
    </source>
</evidence>
<comment type="caution">
    <text evidence="3">The sequence shown here is derived from an EMBL/GenBank/DDBJ whole genome shotgun (WGS) entry which is preliminary data.</text>
</comment>
<dbReference type="EMBL" id="LASV01000059">
    <property type="protein sequence ID" value="KKA24571.1"/>
    <property type="molecule type" value="Genomic_DNA"/>
</dbReference>
<evidence type="ECO:0008006" key="5">
    <source>
        <dbReference type="Google" id="ProtNLM"/>
    </source>
</evidence>
<gene>
    <name evidence="3" type="ORF">T310_1405</name>
</gene>
<keyword evidence="2" id="KW-0812">Transmembrane</keyword>
<protein>
    <recommendedName>
        <fullName evidence="5">Integral membrane protein</fullName>
    </recommendedName>
</protein>
<dbReference type="STRING" id="1408163.A0A0F4Z3A5"/>